<accession>A0A6P7FLK6</accession>
<dbReference type="InterPro" id="IPR020846">
    <property type="entry name" value="MFS_dom"/>
</dbReference>
<dbReference type="InterPro" id="IPR005829">
    <property type="entry name" value="Sugar_transporter_CS"/>
</dbReference>
<evidence type="ECO:0000313" key="7">
    <source>
        <dbReference type="RefSeq" id="XP_028133985.1"/>
    </source>
</evidence>
<keyword evidence="2 5" id="KW-0812">Transmembrane</keyword>
<feature type="domain" description="Major facilitator superfamily (MFS) profile" evidence="6">
    <location>
        <begin position="1"/>
        <end position="432"/>
    </location>
</feature>
<reference evidence="7" key="1">
    <citation type="submission" date="2025-08" db="UniProtKB">
        <authorList>
            <consortium name="RefSeq"/>
        </authorList>
    </citation>
    <scope>IDENTIFICATION</scope>
    <source>
        <tissue evidence="7">Whole insect</tissue>
    </source>
</reference>
<dbReference type="GO" id="GO:0016020">
    <property type="term" value="C:membrane"/>
    <property type="evidence" value="ECO:0007669"/>
    <property type="project" value="UniProtKB-SubCell"/>
</dbReference>
<feature type="transmembrane region" description="Helical" evidence="5">
    <location>
        <begin position="405"/>
        <end position="428"/>
    </location>
</feature>
<keyword evidence="3 5" id="KW-1133">Transmembrane helix</keyword>
<dbReference type="InParanoid" id="A0A6P7FLK6"/>
<name>A0A6P7FLK6_DIAVI</name>
<dbReference type="InterPro" id="IPR050549">
    <property type="entry name" value="MFS_Trehalose_Transporter"/>
</dbReference>
<dbReference type="InterPro" id="IPR036259">
    <property type="entry name" value="MFS_trans_sf"/>
</dbReference>
<feature type="transmembrane region" description="Helical" evidence="5">
    <location>
        <begin position="104"/>
        <end position="122"/>
    </location>
</feature>
<protein>
    <submittedName>
        <fullName evidence="7">Facilitated trehalose transporter Tret1-like</fullName>
    </submittedName>
</protein>
<comment type="subcellular location">
    <subcellularLocation>
        <location evidence="1">Membrane</location>
        <topology evidence="1">Multi-pass membrane protein</topology>
    </subcellularLocation>
</comment>
<keyword evidence="4 5" id="KW-0472">Membrane</keyword>
<evidence type="ECO:0000256" key="4">
    <source>
        <dbReference type="ARBA" id="ARBA00023136"/>
    </source>
</evidence>
<dbReference type="PROSITE" id="PS50850">
    <property type="entry name" value="MFS"/>
    <property type="match status" value="1"/>
</dbReference>
<evidence type="ECO:0000259" key="6">
    <source>
        <dbReference type="PROSITE" id="PS50850"/>
    </source>
</evidence>
<evidence type="ECO:0000256" key="5">
    <source>
        <dbReference type="SAM" id="Phobius"/>
    </source>
</evidence>
<dbReference type="SUPFAM" id="SSF103473">
    <property type="entry name" value="MFS general substrate transporter"/>
    <property type="match status" value="1"/>
</dbReference>
<dbReference type="PANTHER" id="PTHR48021">
    <property type="match status" value="1"/>
</dbReference>
<dbReference type="PROSITE" id="PS00217">
    <property type="entry name" value="SUGAR_TRANSPORT_2"/>
    <property type="match status" value="1"/>
</dbReference>
<organism evidence="7">
    <name type="scientific">Diabrotica virgifera virgifera</name>
    <name type="common">western corn rootworm</name>
    <dbReference type="NCBI Taxonomy" id="50390"/>
    <lineage>
        <taxon>Eukaryota</taxon>
        <taxon>Metazoa</taxon>
        <taxon>Ecdysozoa</taxon>
        <taxon>Arthropoda</taxon>
        <taxon>Hexapoda</taxon>
        <taxon>Insecta</taxon>
        <taxon>Pterygota</taxon>
        <taxon>Neoptera</taxon>
        <taxon>Endopterygota</taxon>
        <taxon>Coleoptera</taxon>
        <taxon>Polyphaga</taxon>
        <taxon>Cucujiformia</taxon>
        <taxon>Chrysomeloidea</taxon>
        <taxon>Chrysomelidae</taxon>
        <taxon>Galerucinae</taxon>
        <taxon>Diabroticina</taxon>
        <taxon>Diabroticites</taxon>
        <taxon>Diabrotica</taxon>
    </lineage>
</organism>
<evidence type="ECO:0000256" key="3">
    <source>
        <dbReference type="ARBA" id="ARBA00022989"/>
    </source>
</evidence>
<feature type="transmembrane region" description="Helical" evidence="5">
    <location>
        <begin position="166"/>
        <end position="186"/>
    </location>
</feature>
<feature type="transmembrane region" description="Helical" evidence="5">
    <location>
        <begin position="143"/>
        <end position="160"/>
    </location>
</feature>
<dbReference type="PANTHER" id="PTHR48021:SF89">
    <property type="entry name" value="FI02132P-RELATED"/>
    <property type="match status" value="1"/>
</dbReference>
<proteinExistence type="predicted"/>
<feature type="transmembrane region" description="Helical" evidence="5">
    <location>
        <begin position="376"/>
        <end position="393"/>
    </location>
</feature>
<dbReference type="InterPro" id="IPR005828">
    <property type="entry name" value="MFS_sugar_transport-like"/>
</dbReference>
<evidence type="ECO:0000256" key="2">
    <source>
        <dbReference type="ARBA" id="ARBA00022692"/>
    </source>
</evidence>
<dbReference type="Pfam" id="PF00083">
    <property type="entry name" value="Sugar_tr"/>
    <property type="match status" value="1"/>
</dbReference>
<dbReference type="GO" id="GO:0022857">
    <property type="term" value="F:transmembrane transporter activity"/>
    <property type="evidence" value="ECO:0007669"/>
    <property type="project" value="InterPro"/>
</dbReference>
<dbReference type="OrthoDB" id="4142200at2759"/>
<feature type="transmembrane region" description="Helical" evidence="5">
    <location>
        <begin position="252"/>
        <end position="272"/>
    </location>
</feature>
<feature type="transmembrane region" description="Helical" evidence="5">
    <location>
        <begin position="343"/>
        <end position="364"/>
    </location>
</feature>
<sequence length="444" mass="49844">MGNSELFAGVATGCLLMVYAGMTEVSYQFQVYRFLNIKEISISLITKFIMSSKLGGLIGSLFFGALAEVIGRQRTITAIYLPLLISSIMFQATSDYVVGCGASFIAGLSIGGTYTVVPMFIGEISTKDMRGRLIGLMYPSQQLGVFIIIIGRIILSVFVETDMMPFKNYSSIILAMFGILLTGTAVRETPYYYLNKGKEGLAKESLTYIRSFAVNTELEYDEIQSGIKYIKSIETGAGIIFWSIKRSWIKPLLLMISVYIFTYAVYVFPYYAVRSISDSSWNPWVGRLVISIVPFMASFLILFVVDTVGRKWTLKLSFGGMILVLIVFLLFTIWKTYSANASFVLYILFLISSHVGAGPIRFVLIGEIFPLDKKGIYAGISTALLFILQLFVLEINQIKVLASETYYIDIYISLVILVIALIIVKFYYVETRKRTLNDIQIKLR</sequence>
<feature type="transmembrane region" description="Helical" evidence="5">
    <location>
        <begin position="284"/>
        <end position="304"/>
    </location>
</feature>
<dbReference type="AlphaFoldDB" id="A0A6P7FLK6"/>
<feature type="transmembrane region" description="Helical" evidence="5">
    <location>
        <begin position="78"/>
        <end position="98"/>
    </location>
</feature>
<dbReference type="KEGG" id="dvv:114329165"/>
<gene>
    <name evidence="7" type="primary">LOC114329165</name>
</gene>
<feature type="transmembrane region" description="Helical" evidence="5">
    <location>
        <begin position="44"/>
        <end position="66"/>
    </location>
</feature>
<dbReference type="Gene3D" id="1.20.1250.20">
    <property type="entry name" value="MFS general substrate transporter like domains"/>
    <property type="match status" value="1"/>
</dbReference>
<dbReference type="RefSeq" id="XP_028133985.1">
    <property type="nucleotide sequence ID" value="XM_028278184.1"/>
</dbReference>
<evidence type="ECO:0000256" key="1">
    <source>
        <dbReference type="ARBA" id="ARBA00004141"/>
    </source>
</evidence>
<feature type="transmembrane region" description="Helical" evidence="5">
    <location>
        <begin position="316"/>
        <end position="337"/>
    </location>
</feature>